<evidence type="ECO:0000313" key="4">
    <source>
        <dbReference type="Proteomes" id="UP001281731"/>
    </source>
</evidence>
<accession>A0AAW9HK41</accession>
<evidence type="ECO:0000313" key="3">
    <source>
        <dbReference type="Proteomes" id="UP001275049"/>
    </source>
</evidence>
<dbReference type="EMBL" id="JAWNGC010000001">
    <property type="protein sequence ID" value="MDY5154281.1"/>
    <property type="molecule type" value="Genomic_DNA"/>
</dbReference>
<proteinExistence type="predicted"/>
<gene>
    <name evidence="2" type="ORF">R6G80_00865</name>
    <name evidence="1" type="ORF">R6G86_00585</name>
</gene>
<dbReference type="AlphaFoldDB" id="A0AAW9HK41"/>
<dbReference type="RefSeq" id="WP_102166072.1">
    <property type="nucleotide sequence ID" value="NZ_CP126967.1"/>
</dbReference>
<organism evidence="2 4">
    <name type="scientific">Actinotignum urinale</name>
    <dbReference type="NCBI Taxonomy" id="190146"/>
    <lineage>
        <taxon>Bacteria</taxon>
        <taxon>Bacillati</taxon>
        <taxon>Actinomycetota</taxon>
        <taxon>Actinomycetes</taxon>
        <taxon>Actinomycetales</taxon>
        <taxon>Actinomycetaceae</taxon>
        <taxon>Actinotignum</taxon>
    </lineage>
</organism>
<dbReference type="Proteomes" id="UP001281731">
    <property type="component" value="Unassembled WGS sequence"/>
</dbReference>
<evidence type="ECO:0000313" key="1">
    <source>
        <dbReference type="EMBL" id="MDY5132239.1"/>
    </source>
</evidence>
<dbReference type="EMBL" id="JAWNGA010000001">
    <property type="protein sequence ID" value="MDY5132239.1"/>
    <property type="molecule type" value="Genomic_DNA"/>
</dbReference>
<comment type="caution">
    <text evidence="2">The sequence shown here is derived from an EMBL/GenBank/DDBJ whole genome shotgun (WGS) entry which is preliminary data.</text>
</comment>
<sequence length="95" mass="10563">MVNKKSAVEAGKKTVTVRGVKVTVDPARFDDVDFLYKLRDVQKEENLFLLLDIIDDMLGIEQRTKLVDGLRDENGRASATALGEALEELFAAIPK</sequence>
<dbReference type="Proteomes" id="UP001275049">
    <property type="component" value="Unassembled WGS sequence"/>
</dbReference>
<protein>
    <recommendedName>
        <fullName evidence="5">Tail assembly chaperone</fullName>
    </recommendedName>
</protein>
<keyword evidence="3" id="KW-1185">Reference proteome</keyword>
<reference evidence="2 3" key="1">
    <citation type="submission" date="2023-10" db="EMBL/GenBank/DDBJ databases">
        <title>Whole Genome based description of the genera Actinobaculum and Actinotignum reveals a complex phylogenetic relationship within the species included in the genus Actinotignum.</title>
        <authorList>
            <person name="Jensen C.S."/>
            <person name="Dargis R."/>
            <person name="Kemp M."/>
            <person name="Christensen J.J."/>
        </authorList>
    </citation>
    <scope>NUCLEOTIDE SEQUENCE</scope>
    <source>
        <strain evidence="2">SLA_B511</strain>
        <strain evidence="1 3">SLA_B974</strain>
    </source>
</reference>
<evidence type="ECO:0000313" key="2">
    <source>
        <dbReference type="EMBL" id="MDY5154281.1"/>
    </source>
</evidence>
<name>A0AAW9HK41_9ACTO</name>
<evidence type="ECO:0008006" key="5">
    <source>
        <dbReference type="Google" id="ProtNLM"/>
    </source>
</evidence>